<proteinExistence type="predicted"/>
<dbReference type="EMBL" id="QPJL01000020">
    <property type="protein sequence ID" value="RCW80237.1"/>
    <property type="molecule type" value="Genomic_DNA"/>
</dbReference>
<evidence type="ECO:0008006" key="3">
    <source>
        <dbReference type="Google" id="ProtNLM"/>
    </source>
</evidence>
<reference evidence="1 2" key="1">
    <citation type="submission" date="2018-07" db="EMBL/GenBank/DDBJ databases">
        <title>Genomic Encyclopedia of Type Strains, Phase III (KMG-III): the genomes of soil and plant-associated and newly described type strains.</title>
        <authorList>
            <person name="Whitman W."/>
        </authorList>
    </citation>
    <scope>NUCLEOTIDE SEQUENCE [LARGE SCALE GENOMIC DNA]</scope>
    <source>
        <strain evidence="1 2">CECT 8525</strain>
    </source>
</reference>
<comment type="caution">
    <text evidence="1">The sequence shown here is derived from an EMBL/GenBank/DDBJ whole genome shotgun (WGS) entry which is preliminary data.</text>
</comment>
<dbReference type="SUPFAM" id="SSF53335">
    <property type="entry name" value="S-adenosyl-L-methionine-dependent methyltransferases"/>
    <property type="match status" value="1"/>
</dbReference>
<gene>
    <name evidence="1" type="ORF">DFP89_12012</name>
</gene>
<dbReference type="Proteomes" id="UP000253345">
    <property type="component" value="Unassembled WGS sequence"/>
</dbReference>
<dbReference type="AlphaFoldDB" id="A0A368YMT5"/>
<name>A0A368YMT5_9RHOB</name>
<dbReference type="Gene3D" id="3.40.50.150">
    <property type="entry name" value="Vaccinia Virus protein VP39"/>
    <property type="match status" value="1"/>
</dbReference>
<dbReference type="RefSeq" id="WP_114350236.1">
    <property type="nucleotide sequence ID" value="NZ_QPJL01000020.1"/>
</dbReference>
<evidence type="ECO:0000313" key="1">
    <source>
        <dbReference type="EMBL" id="RCW80237.1"/>
    </source>
</evidence>
<keyword evidence="2" id="KW-1185">Reference proteome</keyword>
<protein>
    <recommendedName>
        <fullName evidence="3">Methyltransferase family protein</fullName>
    </recommendedName>
</protein>
<sequence length="233" mass="26527">MNFFSDLDELDKLGVKANTNKSSLWRTPDGREIKSEGMLRRYDFFLSRLRAQGVTHMLELGAGPDDNIGASVRMWKRYFPANTEIHVADIKPSAMALKNEGFFPHVGDLGYLPFLKQLAGRKWDFVIDDASHLWIHQILAFRTLFPALRSGGVFICEDLCTSFGDMRGPYSMGLDMRDPVHYFQALSRCTCGKPDATSEMTPEIYQLTDADRELSAQIHMLSWIRNSVIVVKR</sequence>
<organism evidence="1 2">
    <name type="scientific">Paracoccus lutimaris</name>
    <dbReference type="NCBI Taxonomy" id="1490030"/>
    <lineage>
        <taxon>Bacteria</taxon>
        <taxon>Pseudomonadati</taxon>
        <taxon>Pseudomonadota</taxon>
        <taxon>Alphaproteobacteria</taxon>
        <taxon>Rhodobacterales</taxon>
        <taxon>Paracoccaceae</taxon>
        <taxon>Paracoccus</taxon>
    </lineage>
</organism>
<dbReference type="InterPro" id="IPR029063">
    <property type="entry name" value="SAM-dependent_MTases_sf"/>
</dbReference>
<accession>A0A368YMT5</accession>
<dbReference type="OrthoDB" id="9816424at2"/>
<evidence type="ECO:0000313" key="2">
    <source>
        <dbReference type="Proteomes" id="UP000253345"/>
    </source>
</evidence>